<dbReference type="Proteomes" id="UP000299102">
    <property type="component" value="Unassembled WGS sequence"/>
</dbReference>
<reference evidence="1 2" key="1">
    <citation type="journal article" date="2019" name="Commun. Biol.">
        <title>The bagworm genome reveals a unique fibroin gene that provides high tensile strength.</title>
        <authorList>
            <person name="Kono N."/>
            <person name="Nakamura H."/>
            <person name="Ohtoshi R."/>
            <person name="Tomita M."/>
            <person name="Numata K."/>
            <person name="Arakawa K."/>
        </authorList>
    </citation>
    <scope>NUCLEOTIDE SEQUENCE [LARGE SCALE GENOMIC DNA]</scope>
</reference>
<keyword evidence="2" id="KW-1185">Reference proteome</keyword>
<organism evidence="1 2">
    <name type="scientific">Eumeta variegata</name>
    <name type="common">Bagworm moth</name>
    <name type="synonym">Eumeta japonica</name>
    <dbReference type="NCBI Taxonomy" id="151549"/>
    <lineage>
        <taxon>Eukaryota</taxon>
        <taxon>Metazoa</taxon>
        <taxon>Ecdysozoa</taxon>
        <taxon>Arthropoda</taxon>
        <taxon>Hexapoda</taxon>
        <taxon>Insecta</taxon>
        <taxon>Pterygota</taxon>
        <taxon>Neoptera</taxon>
        <taxon>Endopterygota</taxon>
        <taxon>Lepidoptera</taxon>
        <taxon>Glossata</taxon>
        <taxon>Ditrysia</taxon>
        <taxon>Tineoidea</taxon>
        <taxon>Psychidae</taxon>
        <taxon>Oiketicinae</taxon>
        <taxon>Eumeta</taxon>
    </lineage>
</organism>
<evidence type="ECO:0000313" key="1">
    <source>
        <dbReference type="EMBL" id="GBP06626.1"/>
    </source>
</evidence>
<protein>
    <submittedName>
        <fullName evidence="1">Uncharacterized protein</fullName>
    </submittedName>
</protein>
<sequence length="82" mass="8755">MKESQPCNDDCTRVSKTPYKVAFDSCLIHNLTSSPAPGRVYSPTAVVALGPAVGSDPMPFSALRDRGFAVDYYSGPVLNFGL</sequence>
<accession>A0A4C1SXE4</accession>
<evidence type="ECO:0000313" key="2">
    <source>
        <dbReference type="Proteomes" id="UP000299102"/>
    </source>
</evidence>
<name>A0A4C1SXE4_EUMVA</name>
<dbReference type="EMBL" id="BGZK01000023">
    <property type="protein sequence ID" value="GBP06626.1"/>
    <property type="molecule type" value="Genomic_DNA"/>
</dbReference>
<comment type="caution">
    <text evidence="1">The sequence shown here is derived from an EMBL/GenBank/DDBJ whole genome shotgun (WGS) entry which is preliminary data.</text>
</comment>
<gene>
    <name evidence="1" type="ORF">EVAR_92603_1</name>
</gene>
<proteinExistence type="predicted"/>
<dbReference type="AlphaFoldDB" id="A0A4C1SXE4"/>